<dbReference type="RefSeq" id="WP_216713481.1">
    <property type="nucleotide sequence ID" value="NZ_JACVEL010000002.1"/>
</dbReference>
<dbReference type="AlphaFoldDB" id="A0A8J6P7N5"/>
<gene>
    <name evidence="1" type="ORF">H9Y05_03135</name>
</gene>
<name>A0A8J6P7N5_9FLAO</name>
<dbReference type="Proteomes" id="UP000652681">
    <property type="component" value="Unassembled WGS sequence"/>
</dbReference>
<evidence type="ECO:0000313" key="1">
    <source>
        <dbReference type="EMBL" id="MBC9811461.1"/>
    </source>
</evidence>
<organism evidence="1 2">
    <name type="scientific">Taishania pollutisoli</name>
    <dbReference type="NCBI Taxonomy" id="2766479"/>
    <lineage>
        <taxon>Bacteria</taxon>
        <taxon>Pseudomonadati</taxon>
        <taxon>Bacteroidota</taxon>
        <taxon>Flavobacteriia</taxon>
        <taxon>Flavobacteriales</taxon>
        <taxon>Crocinitomicaceae</taxon>
        <taxon>Taishania</taxon>
    </lineage>
</organism>
<proteinExistence type="predicted"/>
<sequence>MRKINYLALILLLVNSCNLPEMKKLNNESKKEIDEIINELKLEDFQYSFHQKTTNENTKKAFFVDLSNIDDSTDFKPYNDRIISAFEKSGYDFKDQDFIRIGYFKQLMTIDLYVYYEIDPRTKQIIKEGSQ</sequence>
<accession>A0A8J6P7N5</accession>
<keyword evidence="2" id="KW-1185">Reference proteome</keyword>
<protein>
    <submittedName>
        <fullName evidence="1">Uncharacterized protein</fullName>
    </submittedName>
</protein>
<dbReference type="EMBL" id="JACVEL010000002">
    <property type="protein sequence ID" value="MBC9811461.1"/>
    <property type="molecule type" value="Genomic_DNA"/>
</dbReference>
<evidence type="ECO:0000313" key="2">
    <source>
        <dbReference type="Proteomes" id="UP000652681"/>
    </source>
</evidence>
<comment type="caution">
    <text evidence="1">The sequence shown here is derived from an EMBL/GenBank/DDBJ whole genome shotgun (WGS) entry which is preliminary data.</text>
</comment>
<reference evidence="1" key="1">
    <citation type="submission" date="2020-09" db="EMBL/GenBank/DDBJ databases">
        <title>Taishania pollutisoli gen. nov., sp. nov., Isolated from Tetrabromobisphenol A-Contaminated Soil.</title>
        <authorList>
            <person name="Chen Q."/>
        </authorList>
    </citation>
    <scope>NUCLEOTIDE SEQUENCE</scope>
    <source>
        <strain evidence="1">CZZ-1</strain>
    </source>
</reference>